<reference evidence="16" key="3">
    <citation type="submission" date="2025-04" db="UniProtKB">
        <authorList>
            <consortium name="RefSeq"/>
        </authorList>
    </citation>
    <scope>IDENTIFICATION</scope>
    <source>
        <strain evidence="16">CBS 781.70</strain>
    </source>
</reference>
<evidence type="ECO:0000256" key="1">
    <source>
        <dbReference type="ARBA" id="ARBA00004434"/>
    </source>
</evidence>
<reference evidence="14 16" key="1">
    <citation type="submission" date="2020-01" db="EMBL/GenBank/DDBJ databases">
        <authorList>
            <consortium name="DOE Joint Genome Institute"/>
            <person name="Haridas S."/>
            <person name="Albert R."/>
            <person name="Binder M."/>
            <person name="Bloem J."/>
            <person name="Labutti K."/>
            <person name="Salamov A."/>
            <person name="Andreopoulos B."/>
            <person name="Baker S.E."/>
            <person name="Barry K."/>
            <person name="Bills G."/>
            <person name="Bluhm B.H."/>
            <person name="Cannon C."/>
            <person name="Castanera R."/>
            <person name="Culley D.E."/>
            <person name="Daum C."/>
            <person name="Ezra D."/>
            <person name="Gonzalez J.B."/>
            <person name="Henrissat B."/>
            <person name="Kuo A."/>
            <person name="Liang C."/>
            <person name="Lipzen A."/>
            <person name="Lutzoni F."/>
            <person name="Magnuson J."/>
            <person name="Mondo S."/>
            <person name="Nolan M."/>
            <person name="Ohm R."/>
            <person name="Pangilinan J."/>
            <person name="Park H.-J."/>
            <person name="Ramirez L."/>
            <person name="Alfaro M."/>
            <person name="Sun H."/>
            <person name="Tritt A."/>
            <person name="Yoshinaga Y."/>
            <person name="Zwiers L.-H."/>
            <person name="Turgeon B.G."/>
            <person name="Goodwin S.B."/>
            <person name="Spatafora J.W."/>
            <person name="Crous P.W."/>
            <person name="Grigoriev I.V."/>
        </authorList>
    </citation>
    <scope>NUCLEOTIDE SEQUENCE</scope>
    <source>
        <strain evidence="14 16">CBS 781.70</strain>
    </source>
</reference>
<evidence type="ECO:0000256" key="6">
    <source>
        <dbReference type="ARBA" id="ARBA00022792"/>
    </source>
</evidence>
<evidence type="ECO:0000256" key="3">
    <source>
        <dbReference type="ARBA" id="ARBA00013650"/>
    </source>
</evidence>
<dbReference type="InterPro" id="IPR036286">
    <property type="entry name" value="LexA/Signal_pep-like_sf"/>
</dbReference>
<evidence type="ECO:0000313" key="14">
    <source>
        <dbReference type="EMBL" id="KAF1811554.1"/>
    </source>
</evidence>
<keyword evidence="4" id="KW-0645">Protease</keyword>
<protein>
    <recommendedName>
        <fullName evidence="3">Mitochondrial inner membrane protease subunit 2</fullName>
    </recommendedName>
</protein>
<feature type="active site" evidence="12">
    <location>
        <position position="87"/>
    </location>
</feature>
<evidence type="ECO:0000313" key="16">
    <source>
        <dbReference type="RefSeq" id="XP_033533185.1"/>
    </source>
</evidence>
<comment type="subunit">
    <text evidence="11">Component of the signal peptidase complex (SPC) composed of a catalytic subunit SEC11 and three accessory subunits SPC1, SPC2 and SPC3. The complex induces a local thinning of the ER membrane which is used to measure the length of the signal peptide (SP) h-region of protein substrates. This ensures the selectivity of the complex towards h-regions shorter than 18-20 amino acids. SPC associates with the translocon complex.</text>
</comment>
<dbReference type="CDD" id="cd06530">
    <property type="entry name" value="S26_SPase_I"/>
    <property type="match status" value="1"/>
</dbReference>
<evidence type="ECO:0000256" key="7">
    <source>
        <dbReference type="ARBA" id="ARBA00022801"/>
    </source>
</evidence>
<keyword evidence="7" id="KW-0378">Hydrolase</keyword>
<keyword evidence="5" id="KW-0812">Transmembrane</keyword>
<dbReference type="InterPro" id="IPR019533">
    <property type="entry name" value="Peptidase_S26"/>
</dbReference>
<feature type="domain" description="Peptidase S26" evidence="13">
    <location>
        <begin position="108"/>
        <end position="149"/>
    </location>
</feature>
<evidence type="ECO:0000256" key="11">
    <source>
        <dbReference type="ARBA" id="ARBA00047037"/>
    </source>
</evidence>
<evidence type="ECO:0000313" key="15">
    <source>
        <dbReference type="Proteomes" id="UP000504638"/>
    </source>
</evidence>
<keyword evidence="8" id="KW-1133">Transmembrane helix</keyword>
<evidence type="ECO:0000256" key="12">
    <source>
        <dbReference type="PIRSR" id="PIRSR600223-1"/>
    </source>
</evidence>
<evidence type="ECO:0000256" key="9">
    <source>
        <dbReference type="ARBA" id="ARBA00023128"/>
    </source>
</evidence>
<keyword evidence="9" id="KW-0496">Mitochondrion</keyword>
<dbReference type="GO" id="GO:0006627">
    <property type="term" value="P:protein processing involved in protein targeting to mitochondrion"/>
    <property type="evidence" value="ECO:0007669"/>
    <property type="project" value="InterPro"/>
</dbReference>
<dbReference type="RefSeq" id="XP_033533185.1">
    <property type="nucleotide sequence ID" value="XM_033679690.1"/>
</dbReference>
<evidence type="ECO:0000256" key="8">
    <source>
        <dbReference type="ARBA" id="ARBA00022989"/>
    </source>
</evidence>
<dbReference type="GO" id="GO:0042720">
    <property type="term" value="C:mitochondrial inner membrane peptidase complex"/>
    <property type="evidence" value="ECO:0007669"/>
    <property type="project" value="InterPro"/>
</dbReference>
<feature type="domain" description="Peptidase S26" evidence="13">
    <location>
        <begin position="15"/>
        <end position="101"/>
    </location>
</feature>
<keyword evidence="6" id="KW-0999">Mitochondrion inner membrane</keyword>
<dbReference type="OrthoDB" id="9996127at2759"/>
<dbReference type="PANTHER" id="PTHR46041:SF2">
    <property type="entry name" value="MITOCHONDRIAL INNER MEMBRANE PROTEASE SUBUNIT 2"/>
    <property type="match status" value="1"/>
</dbReference>
<comment type="similarity">
    <text evidence="2">Belongs to the peptidase S26 family. IMP2 subfamily.</text>
</comment>
<comment type="subcellular location">
    <subcellularLocation>
        <location evidence="1">Mitochondrion inner membrane</location>
        <topology evidence="1">Single-pass membrane protein</topology>
    </subcellularLocation>
</comment>
<accession>A0A6G1G0H6</accession>
<name>A0A6G1G0H6_9PEZI</name>
<evidence type="ECO:0000256" key="5">
    <source>
        <dbReference type="ARBA" id="ARBA00022692"/>
    </source>
</evidence>
<feature type="active site" evidence="12">
    <location>
        <position position="38"/>
    </location>
</feature>
<dbReference type="PROSITE" id="PS00501">
    <property type="entry name" value="SPASE_I_1"/>
    <property type="match status" value="1"/>
</dbReference>
<dbReference type="SUPFAM" id="SSF51306">
    <property type="entry name" value="LexA/Signal peptidase"/>
    <property type="match status" value="1"/>
</dbReference>
<evidence type="ECO:0000256" key="4">
    <source>
        <dbReference type="ARBA" id="ARBA00022670"/>
    </source>
</evidence>
<dbReference type="GO" id="GO:0006465">
    <property type="term" value="P:signal peptide processing"/>
    <property type="evidence" value="ECO:0007669"/>
    <property type="project" value="InterPro"/>
</dbReference>
<dbReference type="GO" id="GO:0004252">
    <property type="term" value="F:serine-type endopeptidase activity"/>
    <property type="evidence" value="ECO:0007669"/>
    <property type="project" value="InterPro"/>
</dbReference>
<evidence type="ECO:0000256" key="2">
    <source>
        <dbReference type="ARBA" id="ARBA00007066"/>
    </source>
</evidence>
<gene>
    <name evidence="14 16" type="ORF">P152DRAFT_459503</name>
</gene>
<organism evidence="14">
    <name type="scientific">Eremomyces bilateralis CBS 781.70</name>
    <dbReference type="NCBI Taxonomy" id="1392243"/>
    <lineage>
        <taxon>Eukaryota</taxon>
        <taxon>Fungi</taxon>
        <taxon>Dikarya</taxon>
        <taxon>Ascomycota</taxon>
        <taxon>Pezizomycotina</taxon>
        <taxon>Dothideomycetes</taxon>
        <taxon>Dothideomycetes incertae sedis</taxon>
        <taxon>Eremomycetales</taxon>
        <taxon>Eremomycetaceae</taxon>
        <taxon>Eremomyces</taxon>
    </lineage>
</organism>
<dbReference type="AlphaFoldDB" id="A0A6G1G0H6"/>
<proteinExistence type="inferred from homology"/>
<keyword evidence="15" id="KW-1185">Reference proteome</keyword>
<dbReference type="GeneID" id="54420260"/>
<dbReference type="EMBL" id="ML975161">
    <property type="protein sequence ID" value="KAF1811554.1"/>
    <property type="molecule type" value="Genomic_DNA"/>
</dbReference>
<dbReference type="PANTHER" id="PTHR46041">
    <property type="entry name" value="MITOCHONDRIAL INNER MEMBRANE PROTEASE SUBUNIT 2"/>
    <property type="match status" value="1"/>
</dbReference>
<dbReference type="Pfam" id="PF10502">
    <property type="entry name" value="Peptidase_S26"/>
    <property type="match status" value="2"/>
</dbReference>
<dbReference type="PRINTS" id="PR00727">
    <property type="entry name" value="LEADERPTASE"/>
</dbReference>
<reference evidence="16" key="2">
    <citation type="submission" date="2020-04" db="EMBL/GenBank/DDBJ databases">
        <authorList>
            <consortium name="NCBI Genome Project"/>
        </authorList>
    </citation>
    <scope>NUCLEOTIDE SEQUENCE</scope>
    <source>
        <strain evidence="16">CBS 781.70</strain>
    </source>
</reference>
<dbReference type="Gene3D" id="2.10.109.10">
    <property type="entry name" value="Umud Fragment, subunit A"/>
    <property type="match status" value="1"/>
</dbReference>
<dbReference type="Proteomes" id="UP000504638">
    <property type="component" value="Unplaced"/>
</dbReference>
<dbReference type="InterPro" id="IPR037730">
    <property type="entry name" value="IMP2"/>
</dbReference>
<sequence length="182" mass="20396">MQTLRQYARFPYRAGLAFATGILINEKLASPLAIEGSSMHPALSPDYHATGRKDRVVFTKWGAAHDLKRGDVIAFWTPHDPEKIGVKRVVAVAGDTVVPRSDKYPLREEVVPFNHVWVEGDNERDTKDSNDYGPISKALIHGKASYIVWPFVRFGPVESIHAKSQSKIRETPTAMVVPEEYL</sequence>
<evidence type="ECO:0000256" key="10">
    <source>
        <dbReference type="ARBA" id="ARBA00023136"/>
    </source>
</evidence>
<dbReference type="InterPro" id="IPR000223">
    <property type="entry name" value="Pept_S26A_signal_pept_1"/>
</dbReference>
<keyword evidence="10" id="KW-0472">Membrane</keyword>
<evidence type="ECO:0000259" key="13">
    <source>
        <dbReference type="Pfam" id="PF10502"/>
    </source>
</evidence>
<dbReference type="InterPro" id="IPR019756">
    <property type="entry name" value="Pept_S26A_signal_pept_1_Ser-AS"/>
</dbReference>